<keyword evidence="6" id="KW-0175">Coiled coil</keyword>
<accession>A0A7S0GM38</accession>
<dbReference type="GO" id="GO:0006886">
    <property type="term" value="P:intracellular protein transport"/>
    <property type="evidence" value="ECO:0007669"/>
    <property type="project" value="TreeGrafter"/>
</dbReference>
<feature type="domain" description="T-SNARE coiled-coil homology" evidence="9">
    <location>
        <begin position="174"/>
        <end position="236"/>
    </location>
</feature>
<comment type="subcellular location">
    <subcellularLocation>
        <location evidence="1">Membrane</location>
        <topology evidence="1">Single-pass type IV membrane protein</topology>
    </subcellularLocation>
</comment>
<dbReference type="GO" id="GO:0031201">
    <property type="term" value="C:SNARE complex"/>
    <property type="evidence" value="ECO:0007669"/>
    <property type="project" value="TreeGrafter"/>
</dbReference>
<dbReference type="GO" id="GO:0005484">
    <property type="term" value="F:SNAP receptor activity"/>
    <property type="evidence" value="ECO:0007669"/>
    <property type="project" value="TreeGrafter"/>
</dbReference>
<evidence type="ECO:0000256" key="4">
    <source>
        <dbReference type="ARBA" id="ARBA00022692"/>
    </source>
</evidence>
<dbReference type="CDD" id="cd15844">
    <property type="entry name" value="SNARE_syntaxin5"/>
    <property type="match status" value="1"/>
</dbReference>
<gene>
    <name evidence="10" type="ORF">LAMO00422_LOCUS133</name>
</gene>
<dbReference type="Pfam" id="PF05739">
    <property type="entry name" value="SNARE"/>
    <property type="match status" value="1"/>
</dbReference>
<sequence length="266" mass="30285">MSSPGTLRRKGSQTKFAKAAGAIMHGIQSVSVKLERMTKLAKKKSLFEDPSRNIQELRFVVKEEITRLSDDIQALQNFQKQGDTFGGRHSRDHSTAIVKDLQIKLADTTKNFQGILALRTKNLQAQASRRKRYGDARHLSLRKREVNSFGKLGPEGKTHSQLMIQEQQRSKANEEYLMSRAETVQDIERMLNELGGIYEKVLNMVQAQGEVALNIHDNLVETKENMDSGVLELQKLYESVSSNRWLILKVFFVLILFAIFFTVFVA</sequence>
<name>A0A7S0GM38_9EUKA</name>
<dbReference type="GO" id="GO:0048278">
    <property type="term" value="P:vesicle docking"/>
    <property type="evidence" value="ECO:0007669"/>
    <property type="project" value="TreeGrafter"/>
</dbReference>
<keyword evidence="7 8" id="KW-0472">Membrane</keyword>
<dbReference type="GO" id="GO:0006906">
    <property type="term" value="P:vesicle fusion"/>
    <property type="evidence" value="ECO:0007669"/>
    <property type="project" value="TreeGrafter"/>
</dbReference>
<comment type="similarity">
    <text evidence="2">Belongs to the syntaxin family.</text>
</comment>
<dbReference type="SUPFAM" id="SSF47661">
    <property type="entry name" value="t-snare proteins"/>
    <property type="match status" value="1"/>
</dbReference>
<evidence type="ECO:0000256" key="2">
    <source>
        <dbReference type="ARBA" id="ARBA00009063"/>
    </source>
</evidence>
<proteinExistence type="inferred from homology"/>
<dbReference type="PANTHER" id="PTHR19957:SF3">
    <property type="entry name" value="SYNTAXIN-5"/>
    <property type="match status" value="1"/>
</dbReference>
<evidence type="ECO:0000256" key="5">
    <source>
        <dbReference type="ARBA" id="ARBA00022989"/>
    </source>
</evidence>
<reference evidence="10" key="1">
    <citation type="submission" date="2021-01" db="EMBL/GenBank/DDBJ databases">
        <authorList>
            <person name="Corre E."/>
            <person name="Pelletier E."/>
            <person name="Niang G."/>
            <person name="Scheremetjew M."/>
            <person name="Finn R."/>
            <person name="Kale V."/>
            <person name="Holt S."/>
            <person name="Cochrane G."/>
            <person name="Meng A."/>
            <person name="Brown T."/>
            <person name="Cohen L."/>
        </authorList>
    </citation>
    <scope>NUCLEOTIDE SEQUENCE</scope>
    <source>
        <strain evidence="10">CCMP2058</strain>
    </source>
</reference>
<evidence type="ECO:0000256" key="3">
    <source>
        <dbReference type="ARBA" id="ARBA00022448"/>
    </source>
</evidence>
<evidence type="ECO:0000256" key="7">
    <source>
        <dbReference type="ARBA" id="ARBA00023136"/>
    </source>
</evidence>
<dbReference type="InterPro" id="IPR000727">
    <property type="entry name" value="T_SNARE_dom"/>
</dbReference>
<protein>
    <recommendedName>
        <fullName evidence="9">t-SNARE coiled-coil homology domain-containing protein</fullName>
    </recommendedName>
</protein>
<evidence type="ECO:0000256" key="8">
    <source>
        <dbReference type="SAM" id="Phobius"/>
    </source>
</evidence>
<dbReference type="GO" id="GO:0000149">
    <property type="term" value="F:SNARE binding"/>
    <property type="evidence" value="ECO:0007669"/>
    <property type="project" value="TreeGrafter"/>
</dbReference>
<dbReference type="InterPro" id="IPR045242">
    <property type="entry name" value="Syntaxin"/>
</dbReference>
<dbReference type="PANTHER" id="PTHR19957">
    <property type="entry name" value="SYNTAXIN"/>
    <property type="match status" value="1"/>
</dbReference>
<keyword evidence="4 8" id="KW-0812">Transmembrane</keyword>
<evidence type="ECO:0000313" key="10">
    <source>
        <dbReference type="EMBL" id="CAD8428439.1"/>
    </source>
</evidence>
<evidence type="ECO:0000256" key="1">
    <source>
        <dbReference type="ARBA" id="ARBA00004211"/>
    </source>
</evidence>
<dbReference type="GO" id="GO:0000139">
    <property type="term" value="C:Golgi membrane"/>
    <property type="evidence" value="ECO:0007669"/>
    <property type="project" value="TreeGrafter"/>
</dbReference>
<dbReference type="EMBL" id="HBEM01000187">
    <property type="protein sequence ID" value="CAD8428439.1"/>
    <property type="molecule type" value="Transcribed_RNA"/>
</dbReference>
<organism evidence="10">
    <name type="scientific">Amorphochlora amoebiformis</name>
    <dbReference type="NCBI Taxonomy" id="1561963"/>
    <lineage>
        <taxon>Eukaryota</taxon>
        <taxon>Sar</taxon>
        <taxon>Rhizaria</taxon>
        <taxon>Cercozoa</taxon>
        <taxon>Chlorarachniophyceae</taxon>
        <taxon>Amorphochlora</taxon>
    </lineage>
</organism>
<keyword evidence="3" id="KW-0813">Transport</keyword>
<evidence type="ECO:0000259" key="9">
    <source>
        <dbReference type="PROSITE" id="PS50192"/>
    </source>
</evidence>
<keyword evidence="5 8" id="KW-1133">Transmembrane helix</keyword>
<evidence type="ECO:0000256" key="6">
    <source>
        <dbReference type="ARBA" id="ARBA00023054"/>
    </source>
</evidence>
<dbReference type="PROSITE" id="PS50192">
    <property type="entry name" value="T_SNARE"/>
    <property type="match status" value="1"/>
</dbReference>
<dbReference type="AlphaFoldDB" id="A0A7S0GM38"/>
<dbReference type="Gene3D" id="1.20.58.70">
    <property type="match status" value="1"/>
</dbReference>
<dbReference type="InterPro" id="IPR010989">
    <property type="entry name" value="SNARE"/>
</dbReference>
<dbReference type="SMART" id="SM00397">
    <property type="entry name" value="t_SNARE"/>
    <property type="match status" value="1"/>
</dbReference>
<feature type="transmembrane region" description="Helical" evidence="8">
    <location>
        <begin position="245"/>
        <end position="265"/>
    </location>
</feature>
<dbReference type="GO" id="GO:0006888">
    <property type="term" value="P:endoplasmic reticulum to Golgi vesicle-mediated transport"/>
    <property type="evidence" value="ECO:0007669"/>
    <property type="project" value="TreeGrafter"/>
</dbReference>